<protein>
    <submittedName>
        <fullName evidence="1">Uncharacterized protein</fullName>
    </submittedName>
</protein>
<dbReference type="Proteomes" id="UP001215598">
    <property type="component" value="Unassembled WGS sequence"/>
</dbReference>
<accession>A0AAD7HK14</accession>
<evidence type="ECO:0000313" key="1">
    <source>
        <dbReference type="EMBL" id="KAJ7722515.1"/>
    </source>
</evidence>
<dbReference type="AlphaFoldDB" id="A0AAD7HK14"/>
<organism evidence="1 2">
    <name type="scientific">Mycena metata</name>
    <dbReference type="NCBI Taxonomy" id="1033252"/>
    <lineage>
        <taxon>Eukaryota</taxon>
        <taxon>Fungi</taxon>
        <taxon>Dikarya</taxon>
        <taxon>Basidiomycota</taxon>
        <taxon>Agaricomycotina</taxon>
        <taxon>Agaricomycetes</taxon>
        <taxon>Agaricomycetidae</taxon>
        <taxon>Agaricales</taxon>
        <taxon>Marasmiineae</taxon>
        <taxon>Mycenaceae</taxon>
        <taxon>Mycena</taxon>
    </lineage>
</organism>
<evidence type="ECO:0000313" key="2">
    <source>
        <dbReference type="Proteomes" id="UP001215598"/>
    </source>
</evidence>
<dbReference type="EMBL" id="JARKIB010000219">
    <property type="protein sequence ID" value="KAJ7722515.1"/>
    <property type="molecule type" value="Genomic_DNA"/>
</dbReference>
<sequence length="188" mass="21606">MESSSMMLQPVGRPEAISPPTLCFRKPAVSLTIPYIDDVPGRGPASTYQPEDGSYETIKKFAVIGLDSIIRSPLPSPSNLRHTKMCRVCGQRVWRRIERDRALGRVPAYEDRQWRANDCHRWRRDHSGSRALVREYENVQRNGVIAQLYLPRRLTVSCSSYGRRHQWFILVGPHRPATSLEYSLSARE</sequence>
<gene>
    <name evidence="1" type="ORF">B0H16DRAFT_350385</name>
</gene>
<proteinExistence type="predicted"/>
<name>A0AAD7HK14_9AGAR</name>
<keyword evidence="2" id="KW-1185">Reference proteome</keyword>
<comment type="caution">
    <text evidence="1">The sequence shown here is derived from an EMBL/GenBank/DDBJ whole genome shotgun (WGS) entry which is preliminary data.</text>
</comment>
<reference evidence="1" key="1">
    <citation type="submission" date="2023-03" db="EMBL/GenBank/DDBJ databases">
        <title>Massive genome expansion in bonnet fungi (Mycena s.s.) driven by repeated elements and novel gene families across ecological guilds.</title>
        <authorList>
            <consortium name="Lawrence Berkeley National Laboratory"/>
            <person name="Harder C.B."/>
            <person name="Miyauchi S."/>
            <person name="Viragh M."/>
            <person name="Kuo A."/>
            <person name="Thoen E."/>
            <person name="Andreopoulos B."/>
            <person name="Lu D."/>
            <person name="Skrede I."/>
            <person name="Drula E."/>
            <person name="Henrissat B."/>
            <person name="Morin E."/>
            <person name="Kohler A."/>
            <person name="Barry K."/>
            <person name="LaButti K."/>
            <person name="Morin E."/>
            <person name="Salamov A."/>
            <person name="Lipzen A."/>
            <person name="Mereny Z."/>
            <person name="Hegedus B."/>
            <person name="Baldrian P."/>
            <person name="Stursova M."/>
            <person name="Weitz H."/>
            <person name="Taylor A."/>
            <person name="Grigoriev I.V."/>
            <person name="Nagy L.G."/>
            <person name="Martin F."/>
            <person name="Kauserud H."/>
        </authorList>
    </citation>
    <scope>NUCLEOTIDE SEQUENCE</scope>
    <source>
        <strain evidence="1">CBHHK182m</strain>
    </source>
</reference>